<name>A0A9X9A196_BACCE</name>
<sequence>KLMRELLDQKRKQWKDVLQEKQKERELYFRNVFKLPIRDGALLETLVAQEHVNTHQVVEALEQETTVYKAEVEQLQVEQDVQTKQLKDAETRFHAAKSINEKFIDLQQKNEKYNTLQENRAAIERKEKSFKRAEQAKRLLPFEQWYEEAMENEQKVESLLKQIIVKQEQIMNSFELAKEKYEVVKNKEAEREEAKKLVQRLEELQAIIESLAERKLNLQNAEIQIGKLKESMQKLDQQLEEHTNQKQRMSDELQQLEQALEQYVAKVEELTNMREDAKVLKQAYDVWQEKQKFEQEKEAATNKMQV</sequence>
<feature type="coiled-coil region" evidence="1">
    <location>
        <begin position="177"/>
        <end position="290"/>
    </location>
</feature>
<feature type="coiled-coil region" evidence="1">
    <location>
        <begin position="58"/>
        <end position="136"/>
    </location>
</feature>
<accession>A0A9X9A196</accession>
<dbReference type="AlphaFoldDB" id="A0A9X9A196"/>
<proteinExistence type="predicted"/>
<organism evidence="2 3">
    <name type="scientific">Bacillus cereus</name>
    <dbReference type="NCBI Taxonomy" id="1396"/>
    <lineage>
        <taxon>Bacteria</taxon>
        <taxon>Bacillati</taxon>
        <taxon>Bacillota</taxon>
        <taxon>Bacilli</taxon>
        <taxon>Bacillales</taxon>
        <taxon>Bacillaceae</taxon>
        <taxon>Bacillus</taxon>
        <taxon>Bacillus cereus group</taxon>
    </lineage>
</organism>
<evidence type="ECO:0000313" key="2">
    <source>
        <dbReference type="EMBL" id="TKI89207.1"/>
    </source>
</evidence>
<evidence type="ECO:0000313" key="3">
    <source>
        <dbReference type="Proteomes" id="UP000308444"/>
    </source>
</evidence>
<evidence type="ECO:0000256" key="1">
    <source>
        <dbReference type="SAM" id="Coils"/>
    </source>
</evidence>
<feature type="non-terminal residue" evidence="2">
    <location>
        <position position="306"/>
    </location>
</feature>
<dbReference type="EMBL" id="SZOH01003777">
    <property type="protein sequence ID" value="TKI89207.1"/>
    <property type="molecule type" value="Genomic_DNA"/>
</dbReference>
<reference evidence="2 3" key="1">
    <citation type="journal article" date="2019" name="Environ. Microbiol.">
        <title>An active ?-lactamase is a part of an orchestrated cell wall stress resistance network of Bacillus subtilis and related rhizosphere species.</title>
        <authorList>
            <person name="Bucher T."/>
            <person name="Keren-Paz A."/>
            <person name="Hausser J."/>
            <person name="Olender T."/>
            <person name="Cytryn E."/>
            <person name="Kolodkin-Gal I."/>
        </authorList>
    </citation>
    <scope>NUCLEOTIDE SEQUENCE [LARGE SCALE GENOMIC DNA]</scope>
    <source>
        <strain evidence="2 3">I32</strain>
    </source>
</reference>
<keyword evidence="1" id="KW-0175">Coiled coil</keyword>
<protein>
    <submittedName>
        <fullName evidence="2">SMC family ATPase</fullName>
    </submittedName>
</protein>
<feature type="non-terminal residue" evidence="2">
    <location>
        <position position="1"/>
    </location>
</feature>
<gene>
    <name evidence="2" type="ORF">FC695_36395</name>
</gene>
<dbReference type="Proteomes" id="UP000308444">
    <property type="component" value="Unassembled WGS sequence"/>
</dbReference>
<dbReference type="Gene3D" id="1.20.1480.30">
    <property type="entry name" value="Designed four-helix bundle protein"/>
    <property type="match status" value="1"/>
</dbReference>
<comment type="caution">
    <text evidence="2">The sequence shown here is derived from an EMBL/GenBank/DDBJ whole genome shotgun (WGS) entry which is preliminary data.</text>
</comment>